<dbReference type="PANTHER" id="PTHR33498">
    <property type="entry name" value="TRANSPOSASE FOR INSERTION SEQUENCE ELEMENT IS1557"/>
    <property type="match status" value="1"/>
</dbReference>
<keyword evidence="3" id="KW-1185">Reference proteome</keyword>
<comment type="caution">
    <text evidence="2">The sequence shown here is derived from an EMBL/GenBank/DDBJ whole genome shotgun (WGS) entry which is preliminary data.</text>
</comment>
<reference evidence="2 3" key="1">
    <citation type="submission" date="2023-07" db="EMBL/GenBank/DDBJ databases">
        <title>Genomic Encyclopedia of Type Strains, Phase IV (KMG-IV): sequencing the most valuable type-strain genomes for metagenomic binning, comparative biology and taxonomic classification.</title>
        <authorList>
            <person name="Goeker M."/>
        </authorList>
    </citation>
    <scope>NUCLEOTIDE SEQUENCE [LARGE SCALE GENOMIC DNA]</scope>
    <source>
        <strain evidence="2 3">DSM 19092</strain>
    </source>
</reference>
<organism evidence="2 3">
    <name type="scientific">Aeribacillus alveayuensis</name>
    <dbReference type="NCBI Taxonomy" id="279215"/>
    <lineage>
        <taxon>Bacteria</taxon>
        <taxon>Bacillati</taxon>
        <taxon>Bacillota</taxon>
        <taxon>Bacilli</taxon>
        <taxon>Bacillales</taxon>
        <taxon>Bacillaceae</taxon>
        <taxon>Aeribacillus</taxon>
    </lineage>
</organism>
<dbReference type="EMBL" id="JAUSTR010000052">
    <property type="protein sequence ID" value="MDQ0164099.1"/>
    <property type="molecule type" value="Genomic_DNA"/>
</dbReference>
<sequence>MLTHFIINLLGIKDKHVEIFDSGEEQGVFWFELYTRVKIQKCPKCKSRTKRIHSYRMQKIQSSSVVGKRVYLHVKKRRYRCTTYAHTFIL</sequence>
<evidence type="ECO:0000313" key="2">
    <source>
        <dbReference type="EMBL" id="MDQ0164099.1"/>
    </source>
</evidence>
<protein>
    <submittedName>
        <fullName evidence="2">Transposase</fullName>
    </submittedName>
</protein>
<name>A0ABT9VSZ6_9BACI</name>
<dbReference type="InterPro" id="IPR047951">
    <property type="entry name" value="Transpos_ISL3"/>
</dbReference>
<evidence type="ECO:0000313" key="3">
    <source>
        <dbReference type="Proteomes" id="UP001225646"/>
    </source>
</evidence>
<dbReference type="RefSeq" id="WP_419152969.1">
    <property type="nucleotide sequence ID" value="NZ_JAUSTR010000052.1"/>
</dbReference>
<dbReference type="Pfam" id="PF14690">
    <property type="entry name" value="Zn_ribbon_ISL3"/>
    <property type="match status" value="1"/>
</dbReference>
<dbReference type="InterPro" id="IPR029261">
    <property type="entry name" value="Transposase_Znf"/>
</dbReference>
<gene>
    <name evidence="2" type="ORF">J2S06_003244</name>
</gene>
<proteinExistence type="predicted"/>
<feature type="domain" description="Transposase IS204/IS1001/IS1096/IS1165 zinc-finger" evidence="1">
    <location>
        <begin position="41"/>
        <end position="81"/>
    </location>
</feature>
<evidence type="ECO:0000259" key="1">
    <source>
        <dbReference type="Pfam" id="PF14690"/>
    </source>
</evidence>
<dbReference type="PANTHER" id="PTHR33498:SF1">
    <property type="entry name" value="TRANSPOSASE FOR INSERTION SEQUENCE ELEMENT IS1557"/>
    <property type="match status" value="1"/>
</dbReference>
<accession>A0ABT9VSZ6</accession>
<dbReference type="Proteomes" id="UP001225646">
    <property type="component" value="Unassembled WGS sequence"/>
</dbReference>